<sequence length="130" mass="14324">MTAELYALAATVLIHLAAVFWSQRSLEADIGKDGNLGTRENLDAQLSERTKRLRRALSNHTENIGLFIIAVVLVQFTGSNGWLTGLCAWIYVIARALYLPAYAFAWVPWRSAIFALGLLATLVMVLAAVF</sequence>
<feature type="transmembrane region" description="Helical" evidence="5">
    <location>
        <begin position="112"/>
        <end position="129"/>
    </location>
</feature>
<dbReference type="RefSeq" id="WP_350934965.1">
    <property type="nucleotide sequence ID" value="NZ_JAYWLC010000002.1"/>
</dbReference>
<name>A0ABV1SD96_9RHOB</name>
<feature type="transmembrane region" description="Helical" evidence="5">
    <location>
        <begin position="64"/>
        <end position="92"/>
    </location>
</feature>
<reference evidence="6 7" key="1">
    <citation type="submission" date="2024-06" db="EMBL/GenBank/DDBJ databases">
        <title>Thioclava kandeliae sp. nov. from a rhizosphere soil sample of Kandelia candel in a mangrove.</title>
        <authorList>
            <person name="Mu T."/>
        </authorList>
    </citation>
    <scope>NUCLEOTIDE SEQUENCE [LARGE SCALE GENOMIC DNA]</scope>
    <source>
        <strain evidence="6 7">CPCC 100088</strain>
    </source>
</reference>
<comment type="subcellular location">
    <subcellularLocation>
        <location evidence="1">Membrane</location>
    </subcellularLocation>
</comment>
<dbReference type="Pfam" id="PF01124">
    <property type="entry name" value="MAPEG"/>
    <property type="match status" value="1"/>
</dbReference>
<dbReference type="InterPro" id="IPR001129">
    <property type="entry name" value="Membr-assoc_MAPEG"/>
</dbReference>
<keyword evidence="7" id="KW-1185">Reference proteome</keyword>
<dbReference type="InterPro" id="IPR023352">
    <property type="entry name" value="MAPEG-like_dom_sf"/>
</dbReference>
<protein>
    <submittedName>
        <fullName evidence="6">MAPEG family protein</fullName>
    </submittedName>
</protein>
<evidence type="ECO:0000256" key="2">
    <source>
        <dbReference type="ARBA" id="ARBA00022692"/>
    </source>
</evidence>
<keyword evidence="4 5" id="KW-0472">Membrane</keyword>
<accession>A0ABV1SD96</accession>
<organism evidence="6 7">
    <name type="scientific">Thioclava kandeliae</name>
    <dbReference type="NCBI Taxonomy" id="3070818"/>
    <lineage>
        <taxon>Bacteria</taxon>
        <taxon>Pseudomonadati</taxon>
        <taxon>Pseudomonadota</taxon>
        <taxon>Alphaproteobacteria</taxon>
        <taxon>Rhodobacterales</taxon>
        <taxon>Paracoccaceae</taxon>
        <taxon>Thioclava</taxon>
    </lineage>
</organism>
<evidence type="ECO:0000256" key="5">
    <source>
        <dbReference type="SAM" id="Phobius"/>
    </source>
</evidence>
<dbReference type="PANTHER" id="PTHR35371:SF1">
    <property type="entry name" value="BLR7753 PROTEIN"/>
    <property type="match status" value="1"/>
</dbReference>
<feature type="transmembrane region" description="Helical" evidence="5">
    <location>
        <begin position="6"/>
        <end position="22"/>
    </location>
</feature>
<evidence type="ECO:0000313" key="7">
    <source>
        <dbReference type="Proteomes" id="UP001438953"/>
    </source>
</evidence>
<dbReference type="EMBL" id="JAYWLC010000002">
    <property type="protein sequence ID" value="MER5170893.1"/>
    <property type="molecule type" value="Genomic_DNA"/>
</dbReference>
<evidence type="ECO:0000256" key="3">
    <source>
        <dbReference type="ARBA" id="ARBA00022989"/>
    </source>
</evidence>
<keyword evidence="2 5" id="KW-0812">Transmembrane</keyword>
<dbReference type="PANTHER" id="PTHR35371">
    <property type="entry name" value="INNER MEMBRANE PROTEIN"/>
    <property type="match status" value="1"/>
</dbReference>
<evidence type="ECO:0000256" key="4">
    <source>
        <dbReference type="ARBA" id="ARBA00023136"/>
    </source>
</evidence>
<dbReference type="Gene3D" id="1.20.120.550">
    <property type="entry name" value="Membrane associated eicosanoid/glutathione metabolism-like domain"/>
    <property type="match status" value="1"/>
</dbReference>
<comment type="caution">
    <text evidence="6">The sequence shown here is derived from an EMBL/GenBank/DDBJ whole genome shotgun (WGS) entry which is preliminary data.</text>
</comment>
<proteinExistence type="predicted"/>
<keyword evidence="3 5" id="KW-1133">Transmembrane helix</keyword>
<gene>
    <name evidence="6" type="ORF">VSX56_03815</name>
</gene>
<evidence type="ECO:0000256" key="1">
    <source>
        <dbReference type="ARBA" id="ARBA00004370"/>
    </source>
</evidence>
<dbReference type="Proteomes" id="UP001438953">
    <property type="component" value="Unassembled WGS sequence"/>
</dbReference>
<dbReference type="SUPFAM" id="SSF161084">
    <property type="entry name" value="MAPEG domain-like"/>
    <property type="match status" value="1"/>
</dbReference>
<evidence type="ECO:0000313" key="6">
    <source>
        <dbReference type="EMBL" id="MER5170893.1"/>
    </source>
</evidence>